<dbReference type="SUPFAM" id="SSF47616">
    <property type="entry name" value="GST C-terminal domain-like"/>
    <property type="match status" value="1"/>
</dbReference>
<evidence type="ECO:0000313" key="3">
    <source>
        <dbReference type="EMBL" id="KAA8492223.1"/>
    </source>
</evidence>
<dbReference type="InterPro" id="IPR004045">
    <property type="entry name" value="Glutathione_S-Trfase_N"/>
</dbReference>
<dbReference type="GO" id="GO:0016740">
    <property type="term" value="F:transferase activity"/>
    <property type="evidence" value="ECO:0007669"/>
    <property type="project" value="UniProtKB-KW"/>
</dbReference>
<dbReference type="InterPro" id="IPR036282">
    <property type="entry name" value="Glutathione-S-Trfase_C_sf"/>
</dbReference>
<dbReference type="OrthoDB" id="1935530at2759"/>
<feature type="domain" description="GST N-terminal" evidence="1">
    <location>
        <begin position="1"/>
        <end position="69"/>
    </location>
</feature>
<evidence type="ECO:0000313" key="4">
    <source>
        <dbReference type="Proteomes" id="UP000324585"/>
    </source>
</evidence>
<evidence type="ECO:0000259" key="2">
    <source>
        <dbReference type="PROSITE" id="PS50405"/>
    </source>
</evidence>
<dbReference type="InterPro" id="IPR010987">
    <property type="entry name" value="Glutathione-S-Trfase_C-like"/>
</dbReference>
<dbReference type="PANTHER" id="PTHR43920:SF5">
    <property type="entry name" value="CHLORIDE INTRACELLULAR CHANNEL CLIC"/>
    <property type="match status" value="1"/>
</dbReference>
<keyword evidence="3" id="KW-0808">Transferase</keyword>
<organism evidence="3 4">
    <name type="scientific">Porphyridium purpureum</name>
    <name type="common">Red alga</name>
    <name type="synonym">Porphyridium cruentum</name>
    <dbReference type="NCBI Taxonomy" id="35688"/>
    <lineage>
        <taxon>Eukaryota</taxon>
        <taxon>Rhodophyta</taxon>
        <taxon>Bangiophyceae</taxon>
        <taxon>Porphyridiales</taxon>
        <taxon>Porphyridiaceae</taxon>
        <taxon>Porphyridium</taxon>
    </lineage>
</organism>
<dbReference type="Gene3D" id="3.40.30.10">
    <property type="entry name" value="Glutaredoxin"/>
    <property type="match status" value="1"/>
</dbReference>
<sequence length="214" mass="23668">MALALKKVDYQRVLIDTANKPDWYMRDVNPHGTVPTLQVRAGPGRGDGVIITDSEQACAFIDDKAHSVQLGFAEEIVPELAPKNLDEHQKQRLNDVIGGVFPAFAACVKNTEEAKVDELAVVLESKLTALNDYLVENKPSMFLCGDTPTTHDCNLAPKLYHLRVVGSHLPAKKIRIPEKCAALSQYIRDIEAHPAFQETCYPEAVVMAGWSKFL</sequence>
<dbReference type="GO" id="GO:0005737">
    <property type="term" value="C:cytoplasm"/>
    <property type="evidence" value="ECO:0007669"/>
    <property type="project" value="TreeGrafter"/>
</dbReference>
<comment type="caution">
    <text evidence="3">The sequence shown here is derived from an EMBL/GenBank/DDBJ whole genome shotgun (WGS) entry which is preliminary data.</text>
</comment>
<dbReference type="PROSITE" id="PS50404">
    <property type="entry name" value="GST_NTER"/>
    <property type="match status" value="1"/>
</dbReference>
<dbReference type="Pfam" id="PF13409">
    <property type="entry name" value="GST_N_2"/>
    <property type="match status" value="1"/>
</dbReference>
<protein>
    <submittedName>
        <fullName evidence="3">Glutathione S-transferase DHAR2</fullName>
    </submittedName>
</protein>
<gene>
    <name evidence="3" type="ORF">FVE85_3661</name>
</gene>
<dbReference type="Pfam" id="PF13410">
    <property type="entry name" value="GST_C_2"/>
    <property type="match status" value="1"/>
</dbReference>
<dbReference type="EMBL" id="VRMN01000010">
    <property type="protein sequence ID" value="KAA8492223.1"/>
    <property type="molecule type" value="Genomic_DNA"/>
</dbReference>
<dbReference type="PANTHER" id="PTHR43920">
    <property type="entry name" value="CHLORIDE INTRACELLULAR CHANNEL, ISOFORM A"/>
    <property type="match status" value="1"/>
</dbReference>
<dbReference type="Proteomes" id="UP000324585">
    <property type="component" value="Unassembled WGS sequence"/>
</dbReference>
<accession>A0A5J4YNE5</accession>
<dbReference type="InterPro" id="IPR036249">
    <property type="entry name" value="Thioredoxin-like_sf"/>
</dbReference>
<evidence type="ECO:0000259" key="1">
    <source>
        <dbReference type="PROSITE" id="PS50404"/>
    </source>
</evidence>
<name>A0A5J4YNE5_PORPP</name>
<dbReference type="PROSITE" id="PS50405">
    <property type="entry name" value="GST_CTER"/>
    <property type="match status" value="1"/>
</dbReference>
<reference evidence="4" key="1">
    <citation type="journal article" date="2019" name="Nat. Commun.">
        <title>Expansion of phycobilisome linker gene families in mesophilic red algae.</title>
        <authorList>
            <person name="Lee J."/>
            <person name="Kim D."/>
            <person name="Bhattacharya D."/>
            <person name="Yoon H.S."/>
        </authorList>
    </citation>
    <scope>NUCLEOTIDE SEQUENCE [LARGE SCALE GENOMIC DNA]</scope>
    <source>
        <strain evidence="4">CCMP 1328</strain>
    </source>
</reference>
<keyword evidence="4" id="KW-1185">Reference proteome</keyword>
<dbReference type="Gene3D" id="1.20.1050.10">
    <property type="match status" value="1"/>
</dbReference>
<dbReference type="CDD" id="cd00570">
    <property type="entry name" value="GST_N_family"/>
    <property type="match status" value="1"/>
</dbReference>
<feature type="domain" description="GST C-terminal" evidence="2">
    <location>
        <begin position="83"/>
        <end position="214"/>
    </location>
</feature>
<dbReference type="AlphaFoldDB" id="A0A5J4YNE5"/>
<dbReference type="GO" id="GO:0005254">
    <property type="term" value="F:chloride channel activity"/>
    <property type="evidence" value="ECO:0007669"/>
    <property type="project" value="TreeGrafter"/>
</dbReference>
<dbReference type="SUPFAM" id="SSF52833">
    <property type="entry name" value="Thioredoxin-like"/>
    <property type="match status" value="1"/>
</dbReference>
<proteinExistence type="predicted"/>
<dbReference type="GO" id="GO:0016020">
    <property type="term" value="C:membrane"/>
    <property type="evidence" value="ECO:0007669"/>
    <property type="project" value="TreeGrafter"/>
</dbReference>